<dbReference type="PROSITE" id="PS51257">
    <property type="entry name" value="PROKAR_LIPOPROTEIN"/>
    <property type="match status" value="1"/>
</dbReference>
<name>A0A420CMS7_9FLAO</name>
<dbReference type="Proteomes" id="UP000285906">
    <property type="component" value="Unassembled WGS sequence"/>
</dbReference>
<proteinExistence type="predicted"/>
<dbReference type="EMBL" id="RAQH01000010">
    <property type="protein sequence ID" value="RKE79701.1"/>
    <property type="molecule type" value="Genomic_DNA"/>
</dbReference>
<gene>
    <name evidence="2" type="ORF">BXY58_3067</name>
</gene>
<feature type="signal peptide" evidence="1">
    <location>
        <begin position="1"/>
        <end position="19"/>
    </location>
</feature>
<accession>A0A420CMS7</accession>
<feature type="chain" id="PRO_5019501788" description="Lipoprotein" evidence="1">
    <location>
        <begin position="20"/>
        <end position="152"/>
    </location>
</feature>
<keyword evidence="1" id="KW-0732">Signal</keyword>
<evidence type="ECO:0008006" key="4">
    <source>
        <dbReference type="Google" id="ProtNLM"/>
    </source>
</evidence>
<sequence>MKFLNHLLSIVIVSMISCALPNQQKNTETTLQKGKIIDFEEINHVNLKLINTEYRILNSQEEINLIYKNINNNNPSPRKNPIPSFSEDETYIVLQPKIEKTDFVIKEILEGNDKLEINIDIYDNPEFINKKYPISIIKLNKKTQYNNIVIKK</sequence>
<evidence type="ECO:0000313" key="3">
    <source>
        <dbReference type="Proteomes" id="UP000285906"/>
    </source>
</evidence>
<dbReference type="RefSeq" id="WP_147366854.1">
    <property type="nucleotide sequence ID" value="NZ_BMCW01000001.1"/>
</dbReference>
<evidence type="ECO:0000313" key="2">
    <source>
        <dbReference type="EMBL" id="RKE79701.1"/>
    </source>
</evidence>
<comment type="caution">
    <text evidence="2">The sequence shown here is derived from an EMBL/GenBank/DDBJ whole genome shotgun (WGS) entry which is preliminary data.</text>
</comment>
<evidence type="ECO:0000256" key="1">
    <source>
        <dbReference type="SAM" id="SignalP"/>
    </source>
</evidence>
<dbReference type="AlphaFoldDB" id="A0A420CMS7"/>
<reference evidence="2 3" key="1">
    <citation type="submission" date="2018-09" db="EMBL/GenBank/DDBJ databases">
        <title>Genomic Encyclopedia of Archaeal and Bacterial Type Strains, Phase II (KMG-II): from individual species to whole genera.</title>
        <authorList>
            <person name="Goeker M."/>
        </authorList>
    </citation>
    <scope>NUCLEOTIDE SEQUENCE [LARGE SCALE GENOMIC DNA]</scope>
    <source>
        <strain evidence="2 3">DSM 27620</strain>
    </source>
</reference>
<protein>
    <recommendedName>
        <fullName evidence="4">Lipoprotein</fullName>
    </recommendedName>
</protein>
<dbReference type="OrthoDB" id="1268206at2"/>
<organism evidence="2 3">
    <name type="scientific">Epilithonimonas arachidiradicis</name>
    <dbReference type="NCBI Taxonomy" id="1617282"/>
    <lineage>
        <taxon>Bacteria</taxon>
        <taxon>Pseudomonadati</taxon>
        <taxon>Bacteroidota</taxon>
        <taxon>Flavobacteriia</taxon>
        <taxon>Flavobacteriales</taxon>
        <taxon>Weeksellaceae</taxon>
        <taxon>Chryseobacterium group</taxon>
        <taxon>Epilithonimonas</taxon>
    </lineage>
</organism>